<proteinExistence type="predicted"/>
<gene>
    <name evidence="2" type="ORF">COCHEDRAFT_1084556</name>
</gene>
<reference evidence="2 3" key="1">
    <citation type="journal article" date="2012" name="PLoS Pathog.">
        <title>Diverse lifestyles and strategies of plant pathogenesis encoded in the genomes of eighteen Dothideomycetes fungi.</title>
        <authorList>
            <person name="Ohm R.A."/>
            <person name="Feau N."/>
            <person name="Henrissat B."/>
            <person name="Schoch C.L."/>
            <person name="Horwitz B.A."/>
            <person name="Barry K.W."/>
            <person name="Condon B.J."/>
            <person name="Copeland A.C."/>
            <person name="Dhillon B."/>
            <person name="Glaser F."/>
            <person name="Hesse C.N."/>
            <person name="Kosti I."/>
            <person name="LaButti K."/>
            <person name="Lindquist E.A."/>
            <person name="Lucas S."/>
            <person name="Salamov A.A."/>
            <person name="Bradshaw R.E."/>
            <person name="Ciuffetti L."/>
            <person name="Hamelin R.C."/>
            <person name="Kema G.H.J."/>
            <person name="Lawrence C."/>
            <person name="Scott J.A."/>
            <person name="Spatafora J.W."/>
            <person name="Turgeon B.G."/>
            <person name="de Wit P.J.G.M."/>
            <person name="Zhong S."/>
            <person name="Goodwin S.B."/>
            <person name="Grigoriev I.V."/>
        </authorList>
    </citation>
    <scope>NUCLEOTIDE SEQUENCE [LARGE SCALE GENOMIC DNA]</scope>
    <source>
        <strain evidence="3">C5 / ATCC 48332 / race O</strain>
    </source>
</reference>
<dbReference type="SUPFAM" id="SSF54695">
    <property type="entry name" value="POZ domain"/>
    <property type="match status" value="1"/>
</dbReference>
<dbReference type="InterPro" id="IPR011333">
    <property type="entry name" value="SKP1/BTB/POZ_sf"/>
</dbReference>
<dbReference type="Proteomes" id="UP000016936">
    <property type="component" value="Unassembled WGS sequence"/>
</dbReference>
<evidence type="ECO:0000313" key="2">
    <source>
        <dbReference type="EMBL" id="EMD97679.1"/>
    </source>
</evidence>
<dbReference type="OMA" id="FEAFVEW"/>
<feature type="region of interest" description="Disordered" evidence="1">
    <location>
        <begin position="65"/>
        <end position="104"/>
    </location>
</feature>
<dbReference type="HOGENOM" id="CLU_116367_0_0_1"/>
<organism evidence="2 3">
    <name type="scientific">Cochliobolus heterostrophus (strain C5 / ATCC 48332 / race O)</name>
    <name type="common">Southern corn leaf blight fungus</name>
    <name type="synonym">Bipolaris maydis</name>
    <dbReference type="NCBI Taxonomy" id="701091"/>
    <lineage>
        <taxon>Eukaryota</taxon>
        <taxon>Fungi</taxon>
        <taxon>Dikarya</taxon>
        <taxon>Ascomycota</taxon>
        <taxon>Pezizomycotina</taxon>
        <taxon>Dothideomycetes</taxon>
        <taxon>Pleosporomycetidae</taxon>
        <taxon>Pleosporales</taxon>
        <taxon>Pleosporineae</taxon>
        <taxon>Pleosporaceae</taxon>
        <taxon>Bipolaris</taxon>
    </lineage>
</organism>
<sequence length="204" mass="22348">MISTPPIRIPVHEQKLAACSPLIRRLLSRAPRPNIRGGPILKFENVEVCTFEAFVEWLYGNSTRTVGSSSSSSSSTTPTPTTPTSSVTNATSWGSGDNARDEEDEGVISEALRAFAREYEVAFLVEEESGCECFGCGVSVGPRRGWRDRGVDLVGEMGGGKRQCAKKNSWVEKTRKRRKPDRTALRGTSLAEPKWLDISGKRKG</sequence>
<dbReference type="AlphaFoldDB" id="M2UGU9"/>
<dbReference type="Gene3D" id="3.30.710.10">
    <property type="entry name" value="Potassium Channel Kv1.1, Chain A"/>
    <property type="match status" value="1"/>
</dbReference>
<evidence type="ECO:0000313" key="3">
    <source>
        <dbReference type="Proteomes" id="UP000016936"/>
    </source>
</evidence>
<keyword evidence="3" id="KW-1185">Reference proteome</keyword>
<name>M2UGU9_COCH5</name>
<accession>M2UGU9</accession>
<evidence type="ECO:0000256" key="1">
    <source>
        <dbReference type="SAM" id="MobiDB-lite"/>
    </source>
</evidence>
<feature type="compositionally biased region" description="Low complexity" evidence="1">
    <location>
        <begin position="65"/>
        <end position="92"/>
    </location>
</feature>
<feature type="region of interest" description="Disordered" evidence="1">
    <location>
        <begin position="167"/>
        <end position="188"/>
    </location>
</feature>
<dbReference type="EMBL" id="KB445569">
    <property type="protein sequence ID" value="EMD97679.1"/>
    <property type="molecule type" value="Genomic_DNA"/>
</dbReference>
<reference evidence="3" key="2">
    <citation type="journal article" date="2013" name="PLoS Genet.">
        <title>Comparative genome structure, secondary metabolite, and effector coding capacity across Cochliobolus pathogens.</title>
        <authorList>
            <person name="Condon B.J."/>
            <person name="Leng Y."/>
            <person name="Wu D."/>
            <person name="Bushley K.E."/>
            <person name="Ohm R.A."/>
            <person name="Otillar R."/>
            <person name="Martin J."/>
            <person name="Schackwitz W."/>
            <person name="Grimwood J."/>
            <person name="MohdZainudin N."/>
            <person name="Xue C."/>
            <person name="Wang R."/>
            <person name="Manning V.A."/>
            <person name="Dhillon B."/>
            <person name="Tu Z.J."/>
            <person name="Steffenson B.J."/>
            <person name="Salamov A."/>
            <person name="Sun H."/>
            <person name="Lowry S."/>
            <person name="LaButti K."/>
            <person name="Han J."/>
            <person name="Copeland A."/>
            <person name="Lindquist E."/>
            <person name="Barry K."/>
            <person name="Schmutz J."/>
            <person name="Baker S.E."/>
            <person name="Ciuffetti L.M."/>
            <person name="Grigoriev I.V."/>
            <person name="Zhong S."/>
            <person name="Turgeon B.G."/>
        </authorList>
    </citation>
    <scope>NUCLEOTIDE SEQUENCE [LARGE SCALE GENOMIC DNA]</scope>
    <source>
        <strain evidence="3">C5 / ATCC 48332 / race O</strain>
    </source>
</reference>
<protein>
    <submittedName>
        <fullName evidence="2">Uncharacterized protein</fullName>
    </submittedName>
</protein>